<sequence length="113" mass="12409">MCRTYSVPGLESVGKQLGIMSHPRKRQEREREASCCKAATRSAGNSVVLQWHTPSLAHDWCKDTAFPPFTRLQLLATYLSACSASQVGRRLSHHSGERLTSCRGRGVPCASHG</sequence>
<comment type="caution">
    <text evidence="1">The sequence shown here is derived from an EMBL/GenBank/DDBJ whole genome shotgun (WGS) entry which is preliminary data.</text>
</comment>
<accession>A0A545V514</accession>
<dbReference type="AlphaFoldDB" id="A0A545V514"/>
<keyword evidence="2" id="KW-1185">Reference proteome</keyword>
<evidence type="ECO:0000313" key="2">
    <source>
        <dbReference type="Proteomes" id="UP000315783"/>
    </source>
</evidence>
<gene>
    <name evidence="1" type="ORF">IF1G_04039</name>
</gene>
<dbReference type="EMBL" id="SPUK01000005">
    <property type="protein sequence ID" value="TQV96799.1"/>
    <property type="molecule type" value="Genomic_DNA"/>
</dbReference>
<proteinExistence type="predicted"/>
<reference evidence="1 2" key="1">
    <citation type="journal article" date="2019" name="Appl. Microbiol. Biotechnol.">
        <title>Genome sequence of Isaria javanica and comparative genome analysis insights into family S53 peptidase evolution in fungal entomopathogens.</title>
        <authorList>
            <person name="Lin R."/>
            <person name="Zhang X."/>
            <person name="Xin B."/>
            <person name="Zou M."/>
            <person name="Gao Y."/>
            <person name="Qin F."/>
            <person name="Hu Q."/>
            <person name="Xie B."/>
            <person name="Cheng X."/>
        </authorList>
    </citation>
    <scope>NUCLEOTIDE SEQUENCE [LARGE SCALE GENOMIC DNA]</scope>
    <source>
        <strain evidence="1 2">IJ1G</strain>
    </source>
</reference>
<organism evidence="1 2">
    <name type="scientific">Cordyceps javanica</name>
    <dbReference type="NCBI Taxonomy" id="43265"/>
    <lineage>
        <taxon>Eukaryota</taxon>
        <taxon>Fungi</taxon>
        <taxon>Dikarya</taxon>
        <taxon>Ascomycota</taxon>
        <taxon>Pezizomycotina</taxon>
        <taxon>Sordariomycetes</taxon>
        <taxon>Hypocreomycetidae</taxon>
        <taxon>Hypocreales</taxon>
        <taxon>Cordycipitaceae</taxon>
        <taxon>Cordyceps</taxon>
    </lineage>
</organism>
<name>A0A545V514_9HYPO</name>
<dbReference type="Proteomes" id="UP000315783">
    <property type="component" value="Unassembled WGS sequence"/>
</dbReference>
<protein>
    <submittedName>
        <fullName evidence="1">Uncharacterized protein</fullName>
    </submittedName>
</protein>
<evidence type="ECO:0000313" key="1">
    <source>
        <dbReference type="EMBL" id="TQV96799.1"/>
    </source>
</evidence>